<proteinExistence type="predicted"/>
<dbReference type="Gene3D" id="3.40.50.1820">
    <property type="entry name" value="alpha/beta hydrolase"/>
    <property type="match status" value="1"/>
</dbReference>
<reference evidence="3 4" key="3">
    <citation type="submission" date="2016-01" db="EMBL/GenBank/DDBJ databases">
        <title>The new phylogeny of the genus Mycobacterium.</title>
        <authorList>
            <person name="Tarcisio F."/>
            <person name="Conor M."/>
            <person name="Antonella G."/>
            <person name="Elisabetta G."/>
            <person name="Giulia F.S."/>
            <person name="Sara T."/>
            <person name="Anna F."/>
            <person name="Clotilde B."/>
            <person name="Roberto B."/>
            <person name="Veronica D.S."/>
            <person name="Fabio R."/>
            <person name="Monica P."/>
            <person name="Olivier J."/>
            <person name="Enrico T."/>
            <person name="Nicola S."/>
        </authorList>
    </citation>
    <scope>NUCLEOTIDE SEQUENCE [LARGE SCALE GENOMIC DNA]</scope>
    <source>
        <strain evidence="3 4">DSM 44626</strain>
    </source>
</reference>
<protein>
    <submittedName>
        <fullName evidence="2">Salicylate esterase</fullName>
    </submittedName>
</protein>
<evidence type="ECO:0000259" key="1">
    <source>
        <dbReference type="Pfam" id="PF12697"/>
    </source>
</evidence>
<dbReference type="EMBL" id="LQPY01000038">
    <property type="protein sequence ID" value="ORW99507.1"/>
    <property type="molecule type" value="Genomic_DNA"/>
</dbReference>
<dbReference type="Proteomes" id="UP000028880">
    <property type="component" value="Unassembled WGS sequence"/>
</dbReference>
<dbReference type="EMBL" id="HG964446">
    <property type="protein sequence ID" value="CDO87684.1"/>
    <property type="molecule type" value="Genomic_DNA"/>
</dbReference>
<dbReference type="RefSeq" id="WP_036467787.1">
    <property type="nucleotide sequence ID" value="NZ_HG964446.1"/>
</dbReference>
<feature type="domain" description="AB hydrolase-1" evidence="1">
    <location>
        <begin position="4"/>
        <end position="231"/>
    </location>
</feature>
<dbReference type="GO" id="GO:0003824">
    <property type="term" value="F:catalytic activity"/>
    <property type="evidence" value="ECO:0007669"/>
    <property type="project" value="UniProtKB-ARBA"/>
</dbReference>
<dbReference type="PANTHER" id="PTHR37017">
    <property type="entry name" value="AB HYDROLASE-1 DOMAIN-CONTAINING PROTEIN-RELATED"/>
    <property type="match status" value="1"/>
</dbReference>
<dbReference type="Pfam" id="PF12697">
    <property type="entry name" value="Abhydrolase_6"/>
    <property type="match status" value="1"/>
</dbReference>
<reference evidence="2" key="2">
    <citation type="submission" date="2014-04" db="EMBL/GenBank/DDBJ databases">
        <authorList>
            <person name="Xu Y.W."/>
            <person name="Yang Q."/>
        </authorList>
    </citation>
    <scope>NUCLEOTIDE SEQUENCE</scope>
    <source>
        <strain evidence="2">DSM 44626</strain>
    </source>
</reference>
<sequence>MSTFVLVHGAWHDGSAWDRVIERLNAQGHIAFGPTIAGHGRDADRSVTHAEATRSIVDFVLDNGLTDIVLVGHSYGGTVISKVAEAISESIRRLVFVSGFVLNDGECLLDNIPPEDRAMLTQLASESADDTAAMPFEYWQQRFVNGADPATQRWTHDRLSPQPFRPFCEPLNLEKFYALDTPKSYLVCTEDITLSGEWGWHPRMSRRLGAYRLVRMPGNHEVVFTDPIGLADKIVEAGRD</sequence>
<reference evidence="2" key="1">
    <citation type="journal article" date="2014" name="Genome Announc.">
        <title>Draft Genome Sequence of Mycobacterium triplex DSM 44626.</title>
        <authorList>
            <person name="Sassi M."/>
            <person name="Croce O."/>
            <person name="Robert C."/>
            <person name="Raoult D."/>
            <person name="Drancourt M."/>
        </authorList>
    </citation>
    <scope>NUCLEOTIDE SEQUENCE [LARGE SCALE GENOMIC DNA]</scope>
    <source>
        <strain evidence="2">DSM 44626</strain>
    </source>
</reference>
<dbReference type="STRING" id="47839.BN973_02040"/>
<keyword evidence="4" id="KW-1185">Reference proteome</keyword>
<evidence type="ECO:0000313" key="2">
    <source>
        <dbReference type="EMBL" id="CDO87684.1"/>
    </source>
</evidence>
<dbReference type="eggNOG" id="COG0596">
    <property type="taxonomic scope" value="Bacteria"/>
</dbReference>
<dbReference type="PANTHER" id="PTHR37017:SF11">
    <property type="entry name" value="ESTERASE_LIPASE_THIOESTERASE DOMAIN-CONTAINING PROTEIN"/>
    <property type="match status" value="1"/>
</dbReference>
<organism evidence="2">
    <name type="scientific">Mycobacterium triplex</name>
    <dbReference type="NCBI Taxonomy" id="47839"/>
    <lineage>
        <taxon>Bacteria</taxon>
        <taxon>Bacillati</taxon>
        <taxon>Actinomycetota</taxon>
        <taxon>Actinomycetes</taxon>
        <taxon>Mycobacteriales</taxon>
        <taxon>Mycobacteriaceae</taxon>
        <taxon>Mycobacterium</taxon>
        <taxon>Mycobacterium simiae complex</taxon>
    </lineage>
</organism>
<dbReference type="OrthoDB" id="9773549at2"/>
<gene>
    <name evidence="3" type="ORF">AWC29_27565</name>
    <name evidence="2" type="ORF">BN973_02040</name>
</gene>
<dbReference type="SUPFAM" id="SSF53474">
    <property type="entry name" value="alpha/beta-Hydrolases"/>
    <property type="match status" value="1"/>
</dbReference>
<name>A0A024JVT6_9MYCO</name>
<dbReference type="InterPro" id="IPR000073">
    <property type="entry name" value="AB_hydrolase_1"/>
</dbReference>
<dbReference type="InterPro" id="IPR052897">
    <property type="entry name" value="Sec-Metab_Biosynth_Hydrolase"/>
</dbReference>
<dbReference type="InterPro" id="IPR029058">
    <property type="entry name" value="AB_hydrolase_fold"/>
</dbReference>
<dbReference type="Proteomes" id="UP000193710">
    <property type="component" value="Unassembled WGS sequence"/>
</dbReference>
<evidence type="ECO:0000313" key="4">
    <source>
        <dbReference type="Proteomes" id="UP000193710"/>
    </source>
</evidence>
<accession>A0A024JVT6</accession>
<evidence type="ECO:0000313" key="3">
    <source>
        <dbReference type="EMBL" id="ORW99507.1"/>
    </source>
</evidence>
<dbReference type="AlphaFoldDB" id="A0A024JVT6"/>
<dbReference type="HOGENOM" id="CLU_046066_3_1_11"/>